<organism evidence="3 4">
    <name type="scientific">Cladophialophora chaetospira</name>
    <dbReference type="NCBI Taxonomy" id="386627"/>
    <lineage>
        <taxon>Eukaryota</taxon>
        <taxon>Fungi</taxon>
        <taxon>Dikarya</taxon>
        <taxon>Ascomycota</taxon>
        <taxon>Pezizomycotina</taxon>
        <taxon>Eurotiomycetes</taxon>
        <taxon>Chaetothyriomycetidae</taxon>
        <taxon>Chaetothyriales</taxon>
        <taxon>Herpotrichiellaceae</taxon>
        <taxon>Cladophialophora</taxon>
    </lineage>
</organism>
<evidence type="ECO:0000259" key="2">
    <source>
        <dbReference type="SMART" id="SM00672"/>
    </source>
</evidence>
<name>A0AA39CPK0_9EURO</name>
<dbReference type="Proteomes" id="UP001172673">
    <property type="component" value="Unassembled WGS sequence"/>
</dbReference>
<keyword evidence="4" id="KW-1185">Reference proteome</keyword>
<dbReference type="AlphaFoldDB" id="A0AA39CPK0"/>
<dbReference type="Pfam" id="PF05686">
    <property type="entry name" value="Glyco_transf_90"/>
    <property type="match status" value="1"/>
</dbReference>
<dbReference type="EMBL" id="JAPDRK010000002">
    <property type="protein sequence ID" value="KAJ9615310.1"/>
    <property type="molecule type" value="Genomic_DNA"/>
</dbReference>
<dbReference type="PANTHER" id="PTHR12203">
    <property type="entry name" value="KDEL LYS-ASP-GLU-LEU CONTAINING - RELATED"/>
    <property type="match status" value="1"/>
</dbReference>
<evidence type="ECO:0000313" key="3">
    <source>
        <dbReference type="EMBL" id="KAJ9615310.1"/>
    </source>
</evidence>
<dbReference type="InterPro" id="IPR051091">
    <property type="entry name" value="O-Glucosyltr/Glycosyltrsf_90"/>
</dbReference>
<comment type="caution">
    <text evidence="3">The sequence shown here is derived from an EMBL/GenBank/DDBJ whole genome shotgun (WGS) entry which is preliminary data.</text>
</comment>
<evidence type="ECO:0000256" key="1">
    <source>
        <dbReference type="SAM" id="SignalP"/>
    </source>
</evidence>
<gene>
    <name evidence="3" type="ORF">H2200_001385</name>
</gene>
<dbReference type="SMART" id="SM00672">
    <property type="entry name" value="CAP10"/>
    <property type="match status" value="1"/>
</dbReference>
<evidence type="ECO:0000313" key="4">
    <source>
        <dbReference type="Proteomes" id="UP001172673"/>
    </source>
</evidence>
<feature type="chain" id="PRO_5041226077" description="Glycosyl transferase CAP10 domain-containing protein" evidence="1">
    <location>
        <begin position="24"/>
        <end position="876"/>
    </location>
</feature>
<protein>
    <recommendedName>
        <fullName evidence="2">Glycosyl transferase CAP10 domain-containing protein</fullName>
    </recommendedName>
</protein>
<feature type="domain" description="Glycosyl transferase CAP10" evidence="2">
    <location>
        <begin position="598"/>
        <end position="873"/>
    </location>
</feature>
<dbReference type="InterPro" id="IPR006598">
    <property type="entry name" value="CAP10"/>
</dbReference>
<proteinExistence type="predicted"/>
<feature type="signal peptide" evidence="1">
    <location>
        <begin position="1"/>
        <end position="23"/>
    </location>
</feature>
<accession>A0AA39CPK0</accession>
<reference evidence="3" key="1">
    <citation type="submission" date="2022-10" db="EMBL/GenBank/DDBJ databases">
        <title>Culturing micro-colonial fungi from biological soil crusts in the Mojave desert and describing Neophaeococcomyces mojavensis, and introducing the new genera and species Taxawa tesnikishii.</title>
        <authorList>
            <person name="Kurbessoian T."/>
            <person name="Stajich J.E."/>
        </authorList>
    </citation>
    <scope>NUCLEOTIDE SEQUENCE</scope>
    <source>
        <strain evidence="3">TK_41</strain>
    </source>
</reference>
<dbReference type="PANTHER" id="PTHR12203:SF61">
    <property type="entry name" value="CAPSULE PROTEIN"/>
    <property type="match status" value="1"/>
</dbReference>
<sequence>MSSSKILVAVLLGLLSSIWKRYCSKDLPPTTQEESWVGWLSWTFLYLGCLCSSYTRQPPGPPLNATKSPNEGLWSKRLTVAGLSAVAIVAQFSQGQGIFPSANPIVTLATFLTALTIPANHDNHRLLEAGQVPSDQDLPEPSSLDKPITPLRIPFRIPVNILLVLLLAGSSFPLERPLSFVAATSLLFVVAQTVIFTSLPRLSHKNQLPLPAIHALLDWDLLERLSLSSVACFTCLLIYSISVSTTSLPDLLTLSRAITESALWISLFILCSENLSTTATTFETVATSFDVVTSSNGGLGLLSASIASIVALWQSVTGVPPSRKSRNWLYLLVAIPLLSLGHGNMYRSIGSKQPVLTMSSHPVESIVDHARNGFVDLLGRQSRTVEEARMEYTKRYEREPPPNFDKWFDIAMQHDFVLVDEFDSMMRAFEPFWGVPSLVLQRLVKNAHERSSGFLIKYEILDGRTAITGGYDSSWFAGSMSRLLPAEWTALLPNMTLAVNVFDEPSVCAPRDIIDRALEPLLSKDVGLSSFSEINELDSSHSPRFLSIGRQDAWEAMTLSCPAESPARNPFCVLPVSGGAPYFIRNLTRSRDICEHCELQDLEGFLAAPETLHLTHSLIPIWSQGKPSSFNDIVFPSPYYMARSTDYVETEDPEWGDKASRLYWVGAATGGHATEANWKQMQRQRMALMTQVGSITPIRLLRETEHDVWTPYTTDMSQVSSLFSTRVVGVSGQCEDAACQAEKQAFGIGDEEVKDQASAAYKHKFVLDLDGNSFSGRFYRLLQSKSMVIKQTVFEEWHDDRLIPWIHYIPVSTGFEELPELVRYLATTERGEELAARIAQDGRDWAGKALRQVDMQLVWLRMLLEYGRIMNPNRDD</sequence>
<keyword evidence="1" id="KW-0732">Signal</keyword>